<evidence type="ECO:0000256" key="6">
    <source>
        <dbReference type="SAM" id="MobiDB-lite"/>
    </source>
</evidence>
<dbReference type="GO" id="GO:0000981">
    <property type="term" value="F:DNA-binding transcription factor activity, RNA polymerase II-specific"/>
    <property type="evidence" value="ECO:0007669"/>
    <property type="project" value="TreeGrafter"/>
</dbReference>
<evidence type="ECO:0000313" key="8">
    <source>
        <dbReference type="EMBL" id="ADH51738.1"/>
    </source>
</evidence>
<dbReference type="SUPFAM" id="SSF57959">
    <property type="entry name" value="Leucine zipper domain"/>
    <property type="match status" value="1"/>
</dbReference>
<dbReference type="GO" id="GO:0005634">
    <property type="term" value="C:nucleus"/>
    <property type="evidence" value="ECO:0007669"/>
    <property type="project" value="UniProtKB-SubCell"/>
</dbReference>
<evidence type="ECO:0000256" key="5">
    <source>
        <dbReference type="ARBA" id="ARBA00023242"/>
    </source>
</evidence>
<dbReference type="InterPro" id="IPR046347">
    <property type="entry name" value="bZIP_sf"/>
</dbReference>
<dbReference type="AlphaFoldDB" id="D7R864"/>
<feature type="compositionally biased region" description="Low complexity" evidence="6">
    <location>
        <begin position="295"/>
        <end position="304"/>
    </location>
</feature>
<dbReference type="PROSITE" id="PS50217">
    <property type="entry name" value="BZIP"/>
    <property type="match status" value="1"/>
</dbReference>
<evidence type="ECO:0000256" key="1">
    <source>
        <dbReference type="ARBA" id="ARBA00004123"/>
    </source>
</evidence>
<dbReference type="Pfam" id="PF07716">
    <property type="entry name" value="bZIP_2"/>
    <property type="match status" value="1"/>
</dbReference>
<feature type="region of interest" description="Disordered" evidence="6">
    <location>
        <begin position="257"/>
        <end position="350"/>
    </location>
</feature>
<dbReference type="CDD" id="cd14695">
    <property type="entry name" value="bZIP_HLF"/>
    <property type="match status" value="1"/>
</dbReference>
<organism evidence="8">
    <name type="scientific">Episyrphus balteatus</name>
    <name type="common">Marmalade hoverfly</name>
    <name type="synonym">Syrphus balteaus</name>
    <dbReference type="NCBI Taxonomy" id="286459"/>
    <lineage>
        <taxon>Eukaryota</taxon>
        <taxon>Metazoa</taxon>
        <taxon>Ecdysozoa</taxon>
        <taxon>Arthropoda</taxon>
        <taxon>Hexapoda</taxon>
        <taxon>Insecta</taxon>
        <taxon>Pterygota</taxon>
        <taxon>Neoptera</taxon>
        <taxon>Endopterygota</taxon>
        <taxon>Diptera</taxon>
        <taxon>Brachycera</taxon>
        <taxon>Muscomorpha</taxon>
        <taxon>Syrphoidea</taxon>
        <taxon>Syrphidae</taxon>
        <taxon>Syrphinae</taxon>
        <taxon>Syrphini</taxon>
        <taxon>Episyrphus</taxon>
    </lineage>
</organism>
<dbReference type="GO" id="GO:0000978">
    <property type="term" value="F:RNA polymerase II cis-regulatory region sequence-specific DNA binding"/>
    <property type="evidence" value="ECO:0007669"/>
    <property type="project" value="TreeGrafter"/>
</dbReference>
<sequence length="387" mass="42867">MMLHDKIVPGQFLLDMKNDCTNNLLHGSQPGSKLDIYNTYNYHHYQRERFTPDSQVLDLSRRCDSVETRKTPSPYNSSFGTASPSTYCGSPPTSVAQPATNLAQNKVVFSQSSPPPLAQGIASLYPLYYPHIKQETASPPPAVSSITSNSSPLFPQHPAVNIQETRIPSIPQQSSPRPEINTSLPSLPADTGILFPSILNAATTGAVSASKSTRPFNAFPRDPLMVAAHFAASDVLFDKTTMERYSTYRKRALDDLRDSNGGHRIVTNPKMRRTNHRSNGPNSECDEKAMESSDNDSSNGNGSSAEYGSHKNDGNNNDSINSNGDVKDEAYYERRRKNNAAAKKSRDRRRIKEDEIAIRAAYLERQNIELLCQIDALKKQLEAFTKV</sequence>
<name>D7R864_EPIBA</name>
<keyword evidence="5" id="KW-0539">Nucleus</keyword>
<dbReference type="PROSITE" id="PS00036">
    <property type="entry name" value="BZIP_BASIC"/>
    <property type="match status" value="1"/>
</dbReference>
<dbReference type="PANTHER" id="PTHR11988">
    <property type="entry name" value="THYROTROPH EMBRYONIC FACTOR RELATED"/>
    <property type="match status" value="1"/>
</dbReference>
<evidence type="ECO:0000256" key="3">
    <source>
        <dbReference type="ARBA" id="ARBA00023125"/>
    </source>
</evidence>
<keyword evidence="2" id="KW-0805">Transcription regulation</keyword>
<keyword evidence="3" id="KW-0238">DNA-binding</keyword>
<dbReference type="Gene3D" id="1.20.5.170">
    <property type="match status" value="1"/>
</dbReference>
<feature type="compositionally biased region" description="Basic residues" evidence="6">
    <location>
        <begin position="334"/>
        <end position="349"/>
    </location>
</feature>
<keyword evidence="4" id="KW-0804">Transcription</keyword>
<evidence type="ECO:0000256" key="4">
    <source>
        <dbReference type="ARBA" id="ARBA00023163"/>
    </source>
</evidence>
<proteinExistence type="evidence at transcript level"/>
<dbReference type="InterPro" id="IPR004827">
    <property type="entry name" value="bZIP"/>
</dbReference>
<dbReference type="PANTHER" id="PTHR11988:SF42">
    <property type="entry name" value="PROTEIN GIANT"/>
    <property type="match status" value="1"/>
</dbReference>
<comment type="subcellular location">
    <subcellularLocation>
        <location evidence="1">Nucleus</location>
    </subcellularLocation>
</comment>
<dbReference type="InterPro" id="IPR040223">
    <property type="entry name" value="PAR_bZIP"/>
</dbReference>
<gene>
    <name evidence="8" type="primary">gt</name>
</gene>
<protein>
    <submittedName>
        <fullName evidence="8">Putative giant protein</fullName>
    </submittedName>
</protein>
<feature type="domain" description="BZIP" evidence="7">
    <location>
        <begin position="328"/>
        <end position="387"/>
    </location>
</feature>
<feature type="compositionally biased region" description="Low complexity" evidence="6">
    <location>
        <begin position="314"/>
        <end position="324"/>
    </location>
</feature>
<reference evidence="8" key="1">
    <citation type="journal article" date="2010" name="Development">
        <title>Maternal activation of gap genes in the hover fly Episyrphus.</title>
        <authorList>
            <person name="Lemke S."/>
            <person name="Busch S.E."/>
            <person name="Antonopoulos D.A."/>
            <person name="Meyer F."/>
            <person name="Domanus M.H."/>
            <person name="Schmidt-Ott U."/>
        </authorList>
    </citation>
    <scope>NUCLEOTIDE SEQUENCE</scope>
</reference>
<evidence type="ECO:0000256" key="2">
    <source>
        <dbReference type="ARBA" id="ARBA00023015"/>
    </source>
</evidence>
<dbReference type="EMBL" id="HM044915">
    <property type="protein sequence ID" value="ADH51738.1"/>
    <property type="molecule type" value="mRNA"/>
</dbReference>
<evidence type="ECO:0000259" key="7">
    <source>
        <dbReference type="PROSITE" id="PS50217"/>
    </source>
</evidence>
<accession>D7R864</accession>